<comment type="caution">
    <text evidence="4">The sequence shown here is derived from an EMBL/GenBank/DDBJ whole genome shotgun (WGS) entry which is preliminary data.</text>
</comment>
<dbReference type="EMBL" id="NFIE01000013">
    <property type="protein sequence ID" value="OUN88418.1"/>
    <property type="molecule type" value="Genomic_DNA"/>
</dbReference>
<dbReference type="InterPro" id="IPR029044">
    <property type="entry name" value="Nucleotide-diphossugar_trans"/>
</dbReference>
<dbReference type="Proteomes" id="UP000195781">
    <property type="component" value="Unassembled WGS sequence"/>
</dbReference>
<dbReference type="SUPFAM" id="SSF53448">
    <property type="entry name" value="Nucleotide-diphospho-sugar transferases"/>
    <property type="match status" value="1"/>
</dbReference>
<sequence length="343" mass="39261">MHKIITFAIPCYNSAADMDHGITSILEGSDFAEDVEIVIVDDGSQDETAAKADEWAQRYPSIIRAVHQENGGHGIAVLTGIREAQGTYYKVVDSDDWLDGSALATMLSILRGFEERGMQVDLFISNYVYEKVYENKRTTISYRGALPRKKVFTWDKIGYFRPDQNLLMHSLTYRTEVVRAANLPLPAHTFYVDNIYAYVPLPLCKTMYYADIDLYRYFIGREGQSVNEATMIRRLDQQFRITRIMMHAYHLYQDVPESRLASYMMGYFTMMMAVCSVFSKLSGDEANKAESKKLWAELKEYDERMYRHARGGILGIGTNLPTKAGEKTSIALYRAASKIFKFN</sequence>
<name>A0A1Y3XVV2_9ACTN</name>
<organism evidence="4 5">
    <name type="scientific">[Collinsella] massiliensis</name>
    <dbReference type="NCBI Taxonomy" id="1232426"/>
    <lineage>
        <taxon>Bacteria</taxon>
        <taxon>Bacillati</taxon>
        <taxon>Actinomycetota</taxon>
        <taxon>Coriobacteriia</taxon>
        <taxon>Coriobacteriales</taxon>
        <taxon>Coriobacteriaceae</taxon>
        <taxon>Enorma</taxon>
    </lineage>
</organism>
<reference evidence="5" key="1">
    <citation type="submission" date="2017-04" db="EMBL/GenBank/DDBJ databases">
        <title>Function of individual gut microbiota members based on whole genome sequencing of pure cultures obtained from chicken caecum.</title>
        <authorList>
            <person name="Medvecky M."/>
            <person name="Cejkova D."/>
            <person name="Polansky O."/>
            <person name="Karasova D."/>
            <person name="Kubasova T."/>
            <person name="Cizek A."/>
            <person name="Rychlik I."/>
        </authorList>
    </citation>
    <scope>NUCLEOTIDE SEQUENCE [LARGE SCALE GENOMIC DNA]</scope>
    <source>
        <strain evidence="5">An5</strain>
    </source>
</reference>
<dbReference type="PANTHER" id="PTHR22916:SF51">
    <property type="entry name" value="GLYCOSYLTRANSFERASE EPSH-RELATED"/>
    <property type="match status" value="1"/>
</dbReference>
<dbReference type="Gene3D" id="3.90.550.10">
    <property type="entry name" value="Spore Coat Polysaccharide Biosynthesis Protein SpsA, Chain A"/>
    <property type="match status" value="1"/>
</dbReference>
<keyword evidence="2 4" id="KW-0808">Transferase</keyword>
<evidence type="ECO:0000259" key="3">
    <source>
        <dbReference type="Pfam" id="PF00535"/>
    </source>
</evidence>
<dbReference type="CDD" id="cd00761">
    <property type="entry name" value="Glyco_tranf_GTA_type"/>
    <property type="match status" value="1"/>
</dbReference>
<keyword evidence="1" id="KW-0328">Glycosyltransferase</keyword>
<dbReference type="InterPro" id="IPR001173">
    <property type="entry name" value="Glyco_trans_2-like"/>
</dbReference>
<dbReference type="RefSeq" id="WP_094335641.1">
    <property type="nucleotide sequence ID" value="NZ_NFIE01000013.1"/>
</dbReference>
<evidence type="ECO:0000256" key="1">
    <source>
        <dbReference type="ARBA" id="ARBA00022676"/>
    </source>
</evidence>
<accession>A0A1Y3XVV2</accession>
<dbReference type="OrthoDB" id="396512at2"/>
<proteinExistence type="predicted"/>
<gene>
    <name evidence="4" type="ORF">B5G02_06465</name>
</gene>
<dbReference type="GO" id="GO:0016757">
    <property type="term" value="F:glycosyltransferase activity"/>
    <property type="evidence" value="ECO:0007669"/>
    <property type="project" value="UniProtKB-KW"/>
</dbReference>
<keyword evidence="5" id="KW-1185">Reference proteome</keyword>
<evidence type="ECO:0000256" key="2">
    <source>
        <dbReference type="ARBA" id="ARBA00022679"/>
    </source>
</evidence>
<dbReference type="PANTHER" id="PTHR22916">
    <property type="entry name" value="GLYCOSYLTRANSFERASE"/>
    <property type="match status" value="1"/>
</dbReference>
<dbReference type="Pfam" id="PF00535">
    <property type="entry name" value="Glycos_transf_2"/>
    <property type="match status" value="1"/>
</dbReference>
<evidence type="ECO:0000313" key="4">
    <source>
        <dbReference type="EMBL" id="OUN88418.1"/>
    </source>
</evidence>
<evidence type="ECO:0000313" key="5">
    <source>
        <dbReference type="Proteomes" id="UP000195781"/>
    </source>
</evidence>
<dbReference type="AlphaFoldDB" id="A0A1Y3XVV2"/>
<protein>
    <submittedName>
        <fullName evidence="4">Glycosyl transferase</fullName>
    </submittedName>
</protein>
<feature type="domain" description="Glycosyltransferase 2-like" evidence="3">
    <location>
        <begin position="7"/>
        <end position="123"/>
    </location>
</feature>